<dbReference type="InterPro" id="IPR001138">
    <property type="entry name" value="Zn2Cys6_DnaBD"/>
</dbReference>
<evidence type="ECO:0000256" key="9">
    <source>
        <dbReference type="ARBA" id="ARBA00023163"/>
    </source>
</evidence>
<evidence type="ECO:0000256" key="3">
    <source>
        <dbReference type="ARBA" id="ARBA00022630"/>
    </source>
</evidence>
<dbReference type="GO" id="GO:0003677">
    <property type="term" value="F:DNA binding"/>
    <property type="evidence" value="ECO:0007669"/>
    <property type="project" value="UniProtKB-KW"/>
</dbReference>
<dbReference type="PANTHER" id="PTHR42877:SF10">
    <property type="entry name" value="L-ORNITHINE N(5)-OXYGENASE"/>
    <property type="match status" value="1"/>
</dbReference>
<dbReference type="GO" id="GO:0008270">
    <property type="term" value="F:zinc ion binding"/>
    <property type="evidence" value="ECO:0007669"/>
    <property type="project" value="InterPro"/>
</dbReference>
<evidence type="ECO:0000256" key="7">
    <source>
        <dbReference type="ARBA" id="ARBA00023015"/>
    </source>
</evidence>
<evidence type="ECO:0000256" key="10">
    <source>
        <dbReference type="ARBA" id="ARBA00023242"/>
    </source>
</evidence>
<evidence type="ECO:0000256" key="11">
    <source>
        <dbReference type="SAM" id="MobiDB-lite"/>
    </source>
</evidence>
<keyword evidence="14" id="KW-1185">Reference proteome</keyword>
<dbReference type="SUPFAM" id="SSF51905">
    <property type="entry name" value="FAD/NAD(P)-binding domain"/>
    <property type="match status" value="2"/>
</dbReference>
<feature type="compositionally biased region" description="Pro residues" evidence="11">
    <location>
        <begin position="1480"/>
        <end position="1491"/>
    </location>
</feature>
<comment type="similarity">
    <text evidence="2">Belongs to the FAD-binding monooxygenase family.</text>
</comment>
<keyword evidence="8" id="KW-0238">DNA-binding</keyword>
<evidence type="ECO:0000259" key="12">
    <source>
        <dbReference type="PROSITE" id="PS50048"/>
    </source>
</evidence>
<evidence type="ECO:0000256" key="5">
    <source>
        <dbReference type="ARBA" id="ARBA00022827"/>
    </source>
</evidence>
<keyword evidence="6" id="KW-0560">Oxidoreductase</keyword>
<evidence type="ECO:0000256" key="4">
    <source>
        <dbReference type="ARBA" id="ARBA00022723"/>
    </source>
</evidence>
<dbReference type="SMART" id="SM00906">
    <property type="entry name" value="Fungal_trans"/>
    <property type="match status" value="1"/>
</dbReference>
<protein>
    <recommendedName>
        <fullName evidence="12">Zn(2)-C6 fungal-type domain-containing protein</fullName>
    </recommendedName>
</protein>
<dbReference type="InterPro" id="IPR036188">
    <property type="entry name" value="FAD/NAD-bd_sf"/>
</dbReference>
<dbReference type="Pfam" id="PF00743">
    <property type="entry name" value="FMO-like"/>
    <property type="match status" value="1"/>
</dbReference>
<feature type="domain" description="Zn(2)-C6 fungal-type" evidence="12">
    <location>
        <begin position="703"/>
        <end position="728"/>
    </location>
</feature>
<dbReference type="InterPro" id="IPR036864">
    <property type="entry name" value="Zn2-C6_fun-type_DNA-bd_sf"/>
</dbReference>
<evidence type="ECO:0000256" key="2">
    <source>
        <dbReference type="ARBA" id="ARBA00010139"/>
    </source>
</evidence>
<dbReference type="Pfam" id="PF04082">
    <property type="entry name" value="Fungal_trans"/>
    <property type="match status" value="1"/>
</dbReference>
<accession>A0A0M8P4V2</accession>
<dbReference type="Gene3D" id="3.50.50.60">
    <property type="entry name" value="FAD/NAD(P)-binding domain"/>
    <property type="match status" value="3"/>
</dbReference>
<name>A0A0M8P4V2_9EURO</name>
<dbReference type="OrthoDB" id="3971593at2759"/>
<sequence length="1491" mass="168653">MPSSIARIHKRHIYSKDAHTYYPVLIVGAGESGVAMGCRLKEALGTDQFRIFDRQSGIGGTWWINRYPGVACDIPATLYSFSFAQKKDWSTLNPSGPEIAQYMADVCERYQIVDKIQLNTDVKELRWIEDDEEWEATLSHLVPGTGDLAQHERNRIAAQDGHHKIYVKTEIVRAKVVVSGVGGLVEPKTWPKDIPGIEDFEGEVMHTARWNDQIDLKDKDVIMVGSGCSAVQVVPELAKPEANVRSITQLMRTPPWVQPDTIPPEYLPSYEKWSPRLMTHVPGLASFMRSVLFFMLEKTFYDMFTDTAWGRRVRPQREKKFLDHMRQLAPEEYHEILTPNYSLGCKRRIIDGTWYRSLNAPNVELTTQPLAKVNSKSVTLGPGRHYPPNKSEDAVEVREIPADVIIMANGFETNQWLHPLKVIGREGKDLEEVWAERGGAQAYQGIAMDSFPNFFILFGPNTVTGHNSVIFATENAINYSLKFIKPILNGHVSSYEVMEDAEREWTRQVQDALQKSVFRRGACSSWYITADGWNSTTYPFTQIHYWLRCTFPVWRHWTAKLTRKGRVLRGLRKVLQGSVILGSVAGFGFLRQNPQQKAQLVQSLLARKEWPWLQSHLIWKYHRPKWIPVISPSVRLIPTRERRNKATERRRAQSGIATSPLHGMIWPDPALFFLFHYLGHFNSQPYDWSDTLFAFKVIRFNECKRRKIKCNGQMPCQRCGHLNLECRYAPNCCNNNFKDSDEFRSMTDQITTLQDQVNSLFTNLNDLRTQRPTFDSPGFEHLSRDGSQSVYTPIQTGLAKPRARHPRFHGPTSSAFNFDVAKSSLQNMGITPAEDGIPDDLTTAHVSPTGSPPPHLGQILQTTHPTKDPIWTISRDEAMRLCKVYEEEIGIMYPVVDIAKVISQANMLYTFIEAATRTGFAQRGFPGSDGLHDESSIILKLILATTLVVEGGGQSELGHRLYLDVKPFVESKLWESHTIKTIQLFAIVATYHYHTDDDAMAYRIIGLAARMCLEMGLHRRDAMLKSFPVEQQWSEITRLFWSVYSLDRRWSLGTGLPFVIQDEDIDPNLPEPDASLPYLRCMVLYNRISSKIWYSGLGSEGTTDIRRDEIGYLDYQILQWYKHVPDELKFYPVDSPKNGESANRGMRRLRVLLYLRMNQLRILIYRPVLHSAASIAEDRGHAQTVVEVAKDTVRVLTRLNQVSDIYRTQQITFNYFLVAALAVLFLAVSHAPVDFNRQVRDEFYMALDLVNGFSTKSYVSKRLWKTIKGLRKIGEKLGVLARPFGPDSSDAHSSAAVAMAGLAGHPIQDLSMYETMNGGNELGNSPLNGLQMSQELTNLFEAVGAFGNFMPNPSSDGLGGFVGPDGEIQNTGEGLSGVLGDEGEFARLTRDSCHPSKSKSSINFTFAIVKAYGHTRAVTKREQPLNAPPFLQLPTAPRQPNGPNPIRPTHPTSRLESPILISDLSLRSALDPTSSRRSHNPPPPPHIAMNV</sequence>
<dbReference type="PROSITE" id="PS50048">
    <property type="entry name" value="ZN2_CY6_FUNGAL_2"/>
    <property type="match status" value="1"/>
</dbReference>
<feature type="region of interest" description="Disordered" evidence="11">
    <location>
        <begin position="1420"/>
        <end position="1454"/>
    </location>
</feature>
<organism evidence="13 14">
    <name type="scientific">Penicillium nordicum</name>
    <dbReference type="NCBI Taxonomy" id="229535"/>
    <lineage>
        <taxon>Eukaryota</taxon>
        <taxon>Fungi</taxon>
        <taxon>Dikarya</taxon>
        <taxon>Ascomycota</taxon>
        <taxon>Pezizomycotina</taxon>
        <taxon>Eurotiomycetes</taxon>
        <taxon>Eurotiomycetidae</taxon>
        <taxon>Eurotiales</taxon>
        <taxon>Aspergillaceae</taxon>
        <taxon>Penicillium</taxon>
    </lineage>
</organism>
<dbReference type="EMBL" id="LHQQ01000163">
    <property type="protein sequence ID" value="KOS40440.1"/>
    <property type="molecule type" value="Genomic_DNA"/>
</dbReference>
<comment type="caution">
    <text evidence="13">The sequence shown here is derived from an EMBL/GenBank/DDBJ whole genome shotgun (WGS) entry which is preliminary data.</text>
</comment>
<reference evidence="13 14" key="1">
    <citation type="submission" date="2015-08" db="EMBL/GenBank/DDBJ databases">
        <title>Genome sequencing of Penicillium nordicum.</title>
        <authorList>
            <person name="Nguyen H.D."/>
            <person name="Seifert K.A."/>
        </authorList>
    </citation>
    <scope>NUCLEOTIDE SEQUENCE [LARGE SCALE GENOMIC DNA]</scope>
    <source>
        <strain evidence="13 14">DAOMC 185683</strain>
    </source>
</reference>
<dbReference type="GO" id="GO:0006351">
    <property type="term" value="P:DNA-templated transcription"/>
    <property type="evidence" value="ECO:0007669"/>
    <property type="project" value="InterPro"/>
</dbReference>
<dbReference type="InterPro" id="IPR020946">
    <property type="entry name" value="Flavin_mOase-like"/>
</dbReference>
<evidence type="ECO:0000313" key="13">
    <source>
        <dbReference type="EMBL" id="KOS40440.1"/>
    </source>
</evidence>
<dbReference type="GO" id="GO:0050660">
    <property type="term" value="F:flavin adenine dinucleotide binding"/>
    <property type="evidence" value="ECO:0007669"/>
    <property type="project" value="InterPro"/>
</dbReference>
<evidence type="ECO:0000256" key="1">
    <source>
        <dbReference type="ARBA" id="ARBA00001974"/>
    </source>
</evidence>
<dbReference type="GO" id="GO:0004499">
    <property type="term" value="F:N,N-dimethylaniline monooxygenase activity"/>
    <property type="evidence" value="ECO:0007669"/>
    <property type="project" value="InterPro"/>
</dbReference>
<keyword evidence="3" id="KW-0285">Flavoprotein</keyword>
<gene>
    <name evidence="13" type="ORF">ACN38_g8697</name>
</gene>
<keyword evidence="5" id="KW-0274">FAD</keyword>
<dbReference type="GO" id="GO:0050661">
    <property type="term" value="F:NADP binding"/>
    <property type="evidence" value="ECO:0007669"/>
    <property type="project" value="InterPro"/>
</dbReference>
<dbReference type="Gene3D" id="4.10.240.10">
    <property type="entry name" value="Zn(2)-C6 fungal-type DNA-binding domain"/>
    <property type="match status" value="1"/>
</dbReference>
<dbReference type="InterPro" id="IPR051209">
    <property type="entry name" value="FAD-bind_Monooxygenase_sf"/>
</dbReference>
<keyword evidence="10" id="KW-0539">Nucleus</keyword>
<dbReference type="Proteomes" id="UP000037696">
    <property type="component" value="Unassembled WGS sequence"/>
</dbReference>
<comment type="cofactor">
    <cofactor evidence="1">
        <name>FAD</name>
        <dbReference type="ChEBI" id="CHEBI:57692"/>
    </cofactor>
</comment>
<feature type="region of interest" description="Disordered" evidence="11">
    <location>
        <begin position="1468"/>
        <end position="1491"/>
    </location>
</feature>
<keyword evidence="9" id="KW-0804">Transcription</keyword>
<dbReference type="SUPFAM" id="SSF57701">
    <property type="entry name" value="Zn2/Cys6 DNA-binding domain"/>
    <property type="match status" value="1"/>
</dbReference>
<keyword evidence="7" id="KW-0805">Transcription regulation</keyword>
<evidence type="ECO:0000313" key="14">
    <source>
        <dbReference type="Proteomes" id="UP000037696"/>
    </source>
</evidence>
<dbReference type="Pfam" id="PF00172">
    <property type="entry name" value="Zn_clus"/>
    <property type="match status" value="1"/>
</dbReference>
<dbReference type="CDD" id="cd12148">
    <property type="entry name" value="fungal_TF_MHR"/>
    <property type="match status" value="1"/>
</dbReference>
<evidence type="ECO:0000256" key="6">
    <source>
        <dbReference type="ARBA" id="ARBA00023002"/>
    </source>
</evidence>
<dbReference type="InterPro" id="IPR007219">
    <property type="entry name" value="XnlR_reg_dom"/>
</dbReference>
<dbReference type="PANTHER" id="PTHR42877">
    <property type="entry name" value="L-ORNITHINE N(5)-MONOOXYGENASE-RELATED"/>
    <property type="match status" value="1"/>
</dbReference>
<dbReference type="GO" id="GO:0000981">
    <property type="term" value="F:DNA-binding transcription factor activity, RNA polymerase II-specific"/>
    <property type="evidence" value="ECO:0007669"/>
    <property type="project" value="InterPro"/>
</dbReference>
<dbReference type="CDD" id="cd00067">
    <property type="entry name" value="GAL4"/>
    <property type="match status" value="1"/>
</dbReference>
<evidence type="ECO:0000256" key="8">
    <source>
        <dbReference type="ARBA" id="ARBA00023125"/>
    </source>
</evidence>
<proteinExistence type="inferred from homology"/>
<keyword evidence="4" id="KW-0479">Metal-binding</keyword>